<evidence type="ECO:0000256" key="2">
    <source>
        <dbReference type="ARBA" id="ARBA00010835"/>
    </source>
</evidence>
<dbReference type="SUPFAM" id="SSF75620">
    <property type="entry name" value="Release factor"/>
    <property type="match status" value="1"/>
</dbReference>
<name>A0ABR4DUG0_9PEZI</name>
<organism evidence="7 8">
    <name type="scientific">Diaporthe vaccinii</name>
    <dbReference type="NCBI Taxonomy" id="105482"/>
    <lineage>
        <taxon>Eukaryota</taxon>
        <taxon>Fungi</taxon>
        <taxon>Dikarya</taxon>
        <taxon>Ascomycota</taxon>
        <taxon>Pezizomycotina</taxon>
        <taxon>Sordariomycetes</taxon>
        <taxon>Sordariomycetidae</taxon>
        <taxon>Diaporthales</taxon>
        <taxon>Diaporthaceae</taxon>
        <taxon>Diaporthe</taxon>
        <taxon>Diaporthe eres species complex</taxon>
    </lineage>
</organism>
<feature type="region of interest" description="Disordered" evidence="5">
    <location>
        <begin position="41"/>
        <end position="63"/>
    </location>
</feature>
<evidence type="ECO:0000259" key="6">
    <source>
        <dbReference type="Pfam" id="PF00472"/>
    </source>
</evidence>
<comment type="subcellular location">
    <subcellularLocation>
        <location evidence="1">Mitochondrion</location>
    </subcellularLocation>
</comment>
<dbReference type="PANTHER" id="PTHR46203:SF1">
    <property type="entry name" value="MITOCHONDRIAL TRANSLATION RELEASE FACTOR IN RESCUE"/>
    <property type="match status" value="1"/>
</dbReference>
<feature type="region of interest" description="Disordered" evidence="5">
    <location>
        <begin position="136"/>
        <end position="192"/>
    </location>
</feature>
<keyword evidence="4" id="KW-0496">Mitochondrion</keyword>
<proteinExistence type="inferred from homology"/>
<evidence type="ECO:0000313" key="7">
    <source>
        <dbReference type="EMBL" id="KAL2273636.1"/>
    </source>
</evidence>
<feature type="region of interest" description="Disordered" evidence="5">
    <location>
        <begin position="521"/>
        <end position="541"/>
    </location>
</feature>
<feature type="compositionally biased region" description="Basic residues" evidence="5">
    <location>
        <begin position="139"/>
        <end position="156"/>
    </location>
</feature>
<feature type="region of interest" description="Disordered" evidence="5">
    <location>
        <begin position="687"/>
        <end position="714"/>
    </location>
</feature>
<dbReference type="InterPro" id="IPR052405">
    <property type="entry name" value="Mito_Transl_Release_Factor"/>
</dbReference>
<feature type="region of interest" description="Disordered" evidence="5">
    <location>
        <begin position="548"/>
        <end position="567"/>
    </location>
</feature>
<accession>A0ABR4DUG0</accession>
<gene>
    <name evidence="7" type="ORF">FJTKL_04175</name>
</gene>
<evidence type="ECO:0000256" key="3">
    <source>
        <dbReference type="ARBA" id="ARBA00022946"/>
    </source>
</evidence>
<dbReference type="InterPro" id="IPR045853">
    <property type="entry name" value="Pep_chain_release_fac_I_sf"/>
</dbReference>
<dbReference type="Proteomes" id="UP001600888">
    <property type="component" value="Unassembled WGS sequence"/>
</dbReference>
<reference evidence="7 8" key="1">
    <citation type="submission" date="2024-03" db="EMBL/GenBank/DDBJ databases">
        <title>A high-quality draft genome sequence of Diaporthe vaccinii, a causative agent of upright dieback and viscid rot disease in cranberry plants.</title>
        <authorList>
            <person name="Sarrasin M."/>
            <person name="Lang B.F."/>
            <person name="Burger G."/>
        </authorList>
    </citation>
    <scope>NUCLEOTIDE SEQUENCE [LARGE SCALE GENOMIC DNA]</scope>
    <source>
        <strain evidence="7 8">IS7</strain>
    </source>
</reference>
<evidence type="ECO:0000256" key="1">
    <source>
        <dbReference type="ARBA" id="ARBA00004173"/>
    </source>
</evidence>
<feature type="domain" description="Prokaryotic-type class I peptide chain release factors" evidence="6">
    <location>
        <begin position="64"/>
        <end position="153"/>
    </location>
</feature>
<dbReference type="PANTHER" id="PTHR46203">
    <property type="entry name" value="PROBABLE PEPTIDE CHAIN RELEASE FACTOR C12ORF65"/>
    <property type="match status" value="1"/>
</dbReference>
<evidence type="ECO:0000256" key="5">
    <source>
        <dbReference type="SAM" id="MobiDB-lite"/>
    </source>
</evidence>
<evidence type="ECO:0000256" key="4">
    <source>
        <dbReference type="ARBA" id="ARBA00023128"/>
    </source>
</evidence>
<dbReference type="Gene3D" id="3.30.160.20">
    <property type="match status" value="1"/>
</dbReference>
<feature type="compositionally biased region" description="Polar residues" evidence="5">
    <location>
        <begin position="521"/>
        <end position="535"/>
    </location>
</feature>
<dbReference type="InterPro" id="IPR000352">
    <property type="entry name" value="Pep_chain_release_fac_I"/>
</dbReference>
<sequence>MWWMKPLAPAGFARNSHGLSRHIVVAAGSTSIDTFVAAAPFSTTSPDKKGATRYPPRPKPPPEHEFTEVYLKGSGPGGQKINKTNSAVQLKHIPTGIVVKCQDTRSREQNRKLAREHLAEKIDDLLNGDQSRSAVVARLKAKKKSSAAKKSRRKHRDLADGREQGEEGEEEDDDGALGSDGADAESLSDDTPKRTVKIQEIRVVILTTLHVTCSHSASQVGNLHCIALKHLDLCSWHHEGTYSIHMGQENNKGVLISLDCTLFRGTTQLSTMTKTFRKYETRVARVRIVDSAWRPIRSRRSNRLRLAQPKWGAELTLEALAVDDGRTALVVLLLGDPHLLEGGKRGQNGTTDPDGVLSLGGSDDLDLHGGWCKSSDLLLHTVGQTRVHGGTTRLEVDWYRKTYHDNVAVQVLTDIDITLHDGVESGDVDATALKTQHRRLEQSLGSAEALVTDGDDLTVGKLVGLLEAGGLGSGLDLLLEVEGDVAELLLDVTDDFSLGGGGEGVATLSQDLHEVVGQVTTSHVDTGNGVGQSETLVDGDNVGDTITGVEHDTGGTTRGVQGQDGLDGDVEGGGVERLEDDLGHLLSVGLGVDGSLSQEDRVLLRSDTELVVEGVVPDLLHVVPVGDDTVLNGVPQGQDTTLGLRLITDIRVLLTHANHDTVDFIRTASCFLIIPRRIFTHGGEDDRQWKLSGSGSGASTDKGERGLTYGKQLEEHRHRRNRPCTYPNCTHVRILCS</sequence>
<dbReference type="EMBL" id="JBAWTH010000176">
    <property type="protein sequence ID" value="KAL2273636.1"/>
    <property type="molecule type" value="Genomic_DNA"/>
</dbReference>
<comment type="caution">
    <text evidence="7">The sequence shown here is derived from an EMBL/GenBank/DDBJ whole genome shotgun (WGS) entry which is preliminary data.</text>
</comment>
<comment type="similarity">
    <text evidence="2">Belongs to the prokaryotic/mitochondrial release factor family.</text>
</comment>
<feature type="compositionally biased region" description="Acidic residues" evidence="5">
    <location>
        <begin position="166"/>
        <end position="175"/>
    </location>
</feature>
<protein>
    <recommendedName>
        <fullName evidence="6">Prokaryotic-type class I peptide chain release factors domain-containing protein</fullName>
    </recommendedName>
</protein>
<keyword evidence="8" id="KW-1185">Reference proteome</keyword>
<evidence type="ECO:0000313" key="8">
    <source>
        <dbReference type="Proteomes" id="UP001600888"/>
    </source>
</evidence>
<keyword evidence="3" id="KW-0809">Transit peptide</keyword>
<dbReference type="Pfam" id="PF00472">
    <property type="entry name" value="RF-1"/>
    <property type="match status" value="1"/>
</dbReference>